<sequence>MTEYNLEYLHSLIENKVEESLNLEYKSSGALGKQNNKTTEISKDVSSLANSDGGIIIYGIAEDNNNHLPKEIDAIDRKQFSNEWLEQIIQSKIRPRLNNFKIYPIDIEPNKVVYVVEVEKSNTAHQADDKRYYKRFNFQSTAMYDYEVRDILNRTKNPVISLDFKFKNQHKEIIIYAINSGSVYAKYVNVKFRIPKKICEEQYYNSYNHEIFQINTDNTVRDVLDVQISGMGNVSEKYGPSRYEPILPRQRFKLTEIKLTNYPFDYENILEWEIFCDNSQPITGKIRFADLLNK</sequence>
<dbReference type="Proteomes" id="UP000019275">
    <property type="component" value="Unassembled WGS sequence"/>
</dbReference>
<reference evidence="2 3" key="1">
    <citation type="journal article" date="2014" name="Genome Announc.">
        <title>Draft Genome Sequence of the Carrageenan-Degrading Bacterium Cellulophaga sp. Strain KL-A, Isolated from Decaying Marine Algae.</title>
        <authorList>
            <person name="Shan D."/>
            <person name="Ying J."/>
            <person name="Li X."/>
            <person name="Gao Z."/>
            <person name="Wei G."/>
            <person name="Shao Z."/>
        </authorList>
    </citation>
    <scope>NUCLEOTIDE SEQUENCE [LARGE SCALE GENOMIC DNA]</scope>
    <source>
        <strain evidence="2 3">KL-A</strain>
    </source>
</reference>
<evidence type="ECO:0000313" key="2">
    <source>
        <dbReference type="EMBL" id="EWH13075.1"/>
    </source>
</evidence>
<name>A0ABP3B5F6_9FLAO</name>
<keyword evidence="3" id="KW-1185">Reference proteome</keyword>
<comment type="caution">
    <text evidence="2">The sequence shown here is derived from an EMBL/GenBank/DDBJ whole genome shotgun (WGS) entry which is preliminary data.</text>
</comment>
<accession>A0ABP3B5F6</accession>
<organism evidence="2 3">
    <name type="scientific">Cellulophaga geojensis KL-A</name>
    <dbReference type="NCBI Taxonomy" id="1328323"/>
    <lineage>
        <taxon>Bacteria</taxon>
        <taxon>Pseudomonadati</taxon>
        <taxon>Bacteroidota</taxon>
        <taxon>Flavobacteriia</taxon>
        <taxon>Flavobacteriales</taxon>
        <taxon>Flavobacteriaceae</taxon>
        <taxon>Cellulophaga</taxon>
    </lineage>
</organism>
<proteinExistence type="predicted"/>
<evidence type="ECO:0000259" key="1">
    <source>
        <dbReference type="Pfam" id="PF04326"/>
    </source>
</evidence>
<dbReference type="RefSeq" id="WP_051456092.1">
    <property type="nucleotide sequence ID" value="NZ_ARZX01000014.1"/>
</dbReference>
<feature type="domain" description="Schlafen AlbA-2" evidence="1">
    <location>
        <begin position="19"/>
        <end position="143"/>
    </location>
</feature>
<dbReference type="InterPro" id="IPR007421">
    <property type="entry name" value="Schlafen_AlbA_2_dom"/>
</dbReference>
<dbReference type="InterPro" id="IPR038461">
    <property type="entry name" value="Schlafen_AlbA_2_dom_sf"/>
</dbReference>
<dbReference type="Gene3D" id="3.30.950.30">
    <property type="entry name" value="Schlafen, AAA domain"/>
    <property type="match status" value="1"/>
</dbReference>
<gene>
    <name evidence="2" type="ORF">KLA_11040</name>
</gene>
<evidence type="ECO:0000313" key="3">
    <source>
        <dbReference type="Proteomes" id="UP000019275"/>
    </source>
</evidence>
<dbReference type="PANTHER" id="PTHR30595">
    <property type="entry name" value="GLPR-RELATED TRANSCRIPTIONAL REPRESSOR"/>
    <property type="match status" value="1"/>
</dbReference>
<protein>
    <submittedName>
        <fullName evidence="2">AAA ATPase</fullName>
    </submittedName>
</protein>
<dbReference type="PANTHER" id="PTHR30595:SF6">
    <property type="entry name" value="SCHLAFEN ALBA-2 DOMAIN-CONTAINING PROTEIN"/>
    <property type="match status" value="1"/>
</dbReference>
<dbReference type="EMBL" id="ARZX01000014">
    <property type="protein sequence ID" value="EWH13075.1"/>
    <property type="molecule type" value="Genomic_DNA"/>
</dbReference>
<dbReference type="Pfam" id="PF04326">
    <property type="entry name" value="SLFN_AlbA_2"/>
    <property type="match status" value="1"/>
</dbReference>